<dbReference type="SUPFAM" id="SSF48256">
    <property type="entry name" value="Citrate synthase"/>
    <property type="match status" value="1"/>
</dbReference>
<comment type="catalytic activity">
    <reaction evidence="7">
        <text>oxaloacetate + acetyl-CoA + H2O = citrate + CoA + H(+)</text>
        <dbReference type="Rhea" id="RHEA:16845"/>
        <dbReference type="ChEBI" id="CHEBI:15377"/>
        <dbReference type="ChEBI" id="CHEBI:15378"/>
        <dbReference type="ChEBI" id="CHEBI:16452"/>
        <dbReference type="ChEBI" id="CHEBI:16947"/>
        <dbReference type="ChEBI" id="CHEBI:57287"/>
        <dbReference type="ChEBI" id="CHEBI:57288"/>
        <dbReference type="EC" id="2.3.3.16"/>
    </reaction>
</comment>
<dbReference type="FunFam" id="1.10.230.10:FF:000003">
    <property type="entry name" value="Citrate synthase"/>
    <property type="match status" value="1"/>
</dbReference>
<comment type="similarity">
    <text evidence="3 8 10">Belongs to the citrate synthase family.</text>
</comment>
<dbReference type="PANTHER" id="PTHR11739:SF25">
    <property type="entry name" value="CITRATE SYNTHASE-RELATED PROTEIN DDB_G0287281"/>
    <property type="match status" value="1"/>
</dbReference>
<dbReference type="GO" id="GO:0019679">
    <property type="term" value="P:propionate metabolic process, methylcitrate cycle"/>
    <property type="evidence" value="ECO:0007669"/>
    <property type="project" value="TreeGrafter"/>
</dbReference>
<dbReference type="PROSITE" id="PS00480">
    <property type="entry name" value="CITRATE_SYNTHASE"/>
    <property type="match status" value="1"/>
</dbReference>
<evidence type="ECO:0000313" key="11">
    <source>
        <dbReference type="EMBL" id="VVE17592.1"/>
    </source>
</evidence>
<keyword evidence="4" id="KW-0816">Tricarboxylic acid cycle</keyword>
<evidence type="ECO:0000313" key="12">
    <source>
        <dbReference type="Proteomes" id="UP000333828"/>
    </source>
</evidence>
<dbReference type="InterPro" id="IPR024176">
    <property type="entry name" value="Citrate_synthase_bac-typ"/>
</dbReference>
<evidence type="ECO:0000256" key="3">
    <source>
        <dbReference type="ARBA" id="ARBA00010566"/>
    </source>
</evidence>
<dbReference type="InterPro" id="IPR036969">
    <property type="entry name" value="Citrate_synthase_sf"/>
</dbReference>
<dbReference type="Proteomes" id="UP000333828">
    <property type="component" value="Unassembled WGS sequence"/>
</dbReference>
<evidence type="ECO:0000256" key="4">
    <source>
        <dbReference type="ARBA" id="ARBA00022532"/>
    </source>
</evidence>
<dbReference type="InterPro" id="IPR019810">
    <property type="entry name" value="Citrate_synthase_AS"/>
</dbReference>
<keyword evidence="11" id="KW-0012">Acyltransferase</keyword>
<dbReference type="NCBIfam" id="NF009006">
    <property type="entry name" value="PRK12351.1"/>
    <property type="match status" value="1"/>
</dbReference>
<dbReference type="InterPro" id="IPR016143">
    <property type="entry name" value="Citrate_synth-like_sm_a-sub"/>
</dbReference>
<sequence length="383" mass="42301">MSETTATGFKPKKSVALSGVTAGNTALCTVGRSGNDLHYRGYDILDLAQTSEFEEIAYLLVYGKLPTVAELKGYKAKLKSLRGLPAAVKTALEAVPAAAHPMDVMRTGVSVLGTVLPEKDDHNIPGARDIADRLMASFGSMLLYWFHYSQNGVRIDVETDDDSIGGHFLHLLHGEKPSDLWVRAMHTSLILYAEHEFNASTFTARVIAGTGSDIHSAITGAIGALRGPKHGGANEVAFEIQKRYDSPDEAEADIRARVENKEVIIGFGHPVYTVSDPRNKVIKEVAHELSKDQQNTKMYDIAERLETVMWDVKKMFPNLDWFSAVSYHMMGVPTAMFTPLFVIARTSGWSAHIIEQRIDNKIIRPSANYTGPEDQKFVPIEKR</sequence>
<dbReference type="FunFam" id="1.10.580.10:FF:000004">
    <property type="entry name" value="Citrate synthase"/>
    <property type="match status" value="1"/>
</dbReference>
<dbReference type="Pfam" id="PF00285">
    <property type="entry name" value="Citrate_synt"/>
    <property type="match status" value="1"/>
</dbReference>
<dbReference type="GO" id="GO:0005975">
    <property type="term" value="P:carbohydrate metabolic process"/>
    <property type="evidence" value="ECO:0007669"/>
    <property type="project" value="TreeGrafter"/>
</dbReference>
<dbReference type="Gene3D" id="1.10.230.10">
    <property type="entry name" value="Cytochrome P450-Terp, domain 2"/>
    <property type="match status" value="1"/>
</dbReference>
<comment type="catalytic activity">
    <reaction evidence="6">
        <text>propanoyl-CoA + oxaloacetate + H2O = (2S,3S)-2-methylcitrate + CoA + H(+)</text>
        <dbReference type="Rhea" id="RHEA:23780"/>
        <dbReference type="ChEBI" id="CHEBI:15377"/>
        <dbReference type="ChEBI" id="CHEBI:15378"/>
        <dbReference type="ChEBI" id="CHEBI:16452"/>
        <dbReference type="ChEBI" id="CHEBI:57287"/>
        <dbReference type="ChEBI" id="CHEBI:57392"/>
        <dbReference type="ChEBI" id="CHEBI:58853"/>
        <dbReference type="EC" id="2.3.3.5"/>
    </reaction>
</comment>
<keyword evidence="5 8" id="KW-0808">Transferase</keyword>
<gene>
    <name evidence="11" type="ORF">PIN31115_02956</name>
</gene>
<dbReference type="Gene3D" id="1.10.580.10">
    <property type="entry name" value="Citrate Synthase, domain 1"/>
    <property type="match status" value="1"/>
</dbReference>
<dbReference type="InterPro" id="IPR011278">
    <property type="entry name" value="2-MeCitrate/Citrate_synth_II"/>
</dbReference>
<evidence type="ECO:0000256" key="10">
    <source>
        <dbReference type="RuleBase" id="RU003406"/>
    </source>
</evidence>
<evidence type="ECO:0000256" key="9">
    <source>
        <dbReference type="PIRSR" id="PIRSR001369-1"/>
    </source>
</evidence>
<dbReference type="InterPro" id="IPR002020">
    <property type="entry name" value="Citrate_synthase"/>
</dbReference>
<dbReference type="PANTHER" id="PTHR11739">
    <property type="entry name" value="CITRATE SYNTHASE"/>
    <property type="match status" value="1"/>
</dbReference>
<evidence type="ECO:0000256" key="6">
    <source>
        <dbReference type="ARBA" id="ARBA00049052"/>
    </source>
</evidence>
<dbReference type="GO" id="GO:0005737">
    <property type="term" value="C:cytoplasm"/>
    <property type="evidence" value="ECO:0007669"/>
    <property type="project" value="InterPro"/>
</dbReference>
<dbReference type="GO" id="GO:0036440">
    <property type="term" value="F:citrate synthase activity"/>
    <property type="evidence" value="ECO:0007669"/>
    <property type="project" value="UniProtKB-EC"/>
</dbReference>
<protein>
    <recommendedName>
        <fullName evidence="8">Citrate synthase</fullName>
    </recommendedName>
</protein>
<feature type="active site" evidence="9">
    <location>
        <position position="269"/>
    </location>
</feature>
<dbReference type="EMBL" id="CABPSI010000003">
    <property type="protein sequence ID" value="VVE17592.1"/>
    <property type="molecule type" value="Genomic_DNA"/>
</dbReference>
<evidence type="ECO:0000256" key="8">
    <source>
        <dbReference type="PIRNR" id="PIRNR001369"/>
    </source>
</evidence>
<reference evidence="11 12" key="1">
    <citation type="submission" date="2019-08" db="EMBL/GenBank/DDBJ databases">
        <authorList>
            <person name="Peeters C."/>
        </authorList>
    </citation>
    <scope>NUCLEOTIDE SEQUENCE [LARGE SCALE GENOMIC DNA]</scope>
    <source>
        <strain evidence="11 12">LMG 31115</strain>
    </source>
</reference>
<comment type="pathway">
    <text evidence="2">Organic acid metabolism; propanoate degradation.</text>
</comment>
<dbReference type="InterPro" id="IPR016142">
    <property type="entry name" value="Citrate_synth-like_lrg_a-sub"/>
</dbReference>
<comment type="pathway">
    <text evidence="1">Carbohydrate metabolism; tricarboxylic acid cycle; isocitrate from oxaloacetate: step 1/2.</text>
</comment>
<dbReference type="UniPathway" id="UPA00223">
    <property type="reaction ID" value="UER00717"/>
</dbReference>
<evidence type="ECO:0000256" key="7">
    <source>
        <dbReference type="ARBA" id="ARBA00049288"/>
    </source>
</evidence>
<dbReference type="AlphaFoldDB" id="A0A5E4VZ07"/>
<organism evidence="11 12">
    <name type="scientific">Pandoraea iniqua</name>
    <dbReference type="NCBI Taxonomy" id="2508288"/>
    <lineage>
        <taxon>Bacteria</taxon>
        <taxon>Pseudomonadati</taxon>
        <taxon>Pseudomonadota</taxon>
        <taxon>Betaproteobacteria</taxon>
        <taxon>Burkholderiales</taxon>
        <taxon>Burkholderiaceae</taxon>
        <taxon>Pandoraea</taxon>
    </lineage>
</organism>
<feature type="active site" evidence="9">
    <location>
        <position position="320"/>
    </location>
</feature>
<evidence type="ECO:0000256" key="5">
    <source>
        <dbReference type="ARBA" id="ARBA00022679"/>
    </source>
</evidence>
<dbReference type="NCBIfam" id="TIGR01800">
    <property type="entry name" value="cit_synth_II"/>
    <property type="match status" value="1"/>
</dbReference>
<evidence type="ECO:0000256" key="2">
    <source>
        <dbReference type="ARBA" id="ARBA00005026"/>
    </source>
</evidence>
<dbReference type="CDD" id="cd06117">
    <property type="entry name" value="Ec2MCS_like_1"/>
    <property type="match status" value="1"/>
</dbReference>
<dbReference type="PIRSF" id="PIRSF001369">
    <property type="entry name" value="Citrate_synth"/>
    <property type="match status" value="1"/>
</dbReference>
<proteinExistence type="inferred from homology"/>
<dbReference type="RefSeq" id="WP_150684668.1">
    <property type="nucleotide sequence ID" value="NZ_CABPSF010000004.1"/>
</dbReference>
<keyword evidence="12" id="KW-1185">Reference proteome</keyword>
<evidence type="ECO:0000256" key="1">
    <source>
        <dbReference type="ARBA" id="ARBA00004751"/>
    </source>
</evidence>
<accession>A0A5E4VZ07</accession>
<dbReference type="GO" id="GO:0050440">
    <property type="term" value="F:2-methylcitrate synthase activity"/>
    <property type="evidence" value="ECO:0007669"/>
    <property type="project" value="UniProtKB-EC"/>
</dbReference>
<dbReference type="GO" id="GO:0006099">
    <property type="term" value="P:tricarboxylic acid cycle"/>
    <property type="evidence" value="ECO:0007669"/>
    <property type="project" value="UniProtKB-UniPathway"/>
</dbReference>
<name>A0A5E4VZ07_9BURK</name>